<dbReference type="OrthoDB" id="5958943at2759"/>
<dbReference type="InterPro" id="IPR036864">
    <property type="entry name" value="Zn2-C6_fun-type_DNA-bd_sf"/>
</dbReference>
<dbReference type="Proteomes" id="UP000008867">
    <property type="component" value="Chromosome 9"/>
</dbReference>
<dbReference type="GO" id="GO:0000981">
    <property type="term" value="F:DNA-binding transcription factor activity, RNA polymerase II-specific"/>
    <property type="evidence" value="ECO:0007669"/>
    <property type="project" value="InterPro"/>
</dbReference>
<proteinExistence type="predicted"/>
<dbReference type="EMBL" id="FQ311474">
    <property type="protein sequence ID" value="CBQ74027.1"/>
    <property type="molecule type" value="Genomic_DNA"/>
</dbReference>
<name>E7A3A4_SPORE</name>
<reference evidence="3 4" key="1">
    <citation type="journal article" date="2010" name="Science">
        <title>Pathogenicity determinants in smut fungi revealed by genome comparison.</title>
        <authorList>
            <person name="Schirawski J."/>
            <person name="Mannhaupt G."/>
            <person name="Muench K."/>
            <person name="Brefort T."/>
            <person name="Schipper K."/>
            <person name="Doehlemann G."/>
            <person name="Di Stasio M."/>
            <person name="Roessel N."/>
            <person name="Mendoza-Mendoza A."/>
            <person name="Pester D."/>
            <person name="Mueller O."/>
            <person name="Winterberg B."/>
            <person name="Meyer E."/>
            <person name="Ghareeb H."/>
            <person name="Wollenberg T."/>
            <person name="Muensterkoetter M."/>
            <person name="Wong P."/>
            <person name="Walter M."/>
            <person name="Stukenbrock E."/>
            <person name="Gueldener U."/>
            <person name="Kahmann R."/>
        </authorList>
    </citation>
    <scope>NUCLEOTIDE SEQUENCE [LARGE SCALE GENOMIC DNA]</scope>
    <source>
        <strain evidence="4">SRZ2</strain>
    </source>
</reference>
<accession>E7A3A4</accession>
<dbReference type="Gene3D" id="4.10.240.10">
    <property type="entry name" value="Zn(2)-C6 fungal-type DNA-binding domain"/>
    <property type="match status" value="1"/>
</dbReference>
<dbReference type="HOGENOM" id="CLU_273431_0_0_1"/>
<evidence type="ECO:0000256" key="1">
    <source>
        <dbReference type="SAM" id="MobiDB-lite"/>
    </source>
</evidence>
<gene>
    <name evidence="3" type="ORF">sr14563</name>
</gene>
<feature type="compositionally biased region" description="Low complexity" evidence="1">
    <location>
        <begin position="970"/>
        <end position="979"/>
    </location>
</feature>
<evidence type="ECO:0000313" key="3">
    <source>
        <dbReference type="EMBL" id="CBQ74027.1"/>
    </source>
</evidence>
<feature type="region of interest" description="Disordered" evidence="1">
    <location>
        <begin position="970"/>
        <end position="996"/>
    </location>
</feature>
<dbReference type="InterPro" id="IPR001138">
    <property type="entry name" value="Zn2Cys6_DnaBD"/>
</dbReference>
<dbReference type="eggNOG" id="ENOG502SHX1">
    <property type="taxonomic scope" value="Eukaryota"/>
</dbReference>
<sequence>MTPSSAAAKDSRRRQYRSCDRCRVGKRACNAEYDSVAEAISNKVACSNCRKKGKTCTFQHVLSILGGVPSASATSGHFAAMPTSPALPAEVSSVDEEIQIPDSVMARTDEAGECSALSTAQSVAERGTSSDTTLVRAGLGTVAAATALQTLLAISPTSSTTRMTSTIDRIFLNDGLIRVYEGAAEHALQCWITSSNTPYMLVERSSSPSSSSQQLVYWRICELDRGARALLGHTTTSRERDIMDAFHAVVLAFAAQWTPSWISGLASARGRSENRVRLALWERARDRLQRVANVDSFRVIFALVIFAWTEKPRQVQERAAGDADVDLNGENCALDTSDWQSPAEGSTFLLVAAMRKLLSIKFRIEGRKRRGVSPWNAPGGKVKVAAQTRSAATADGEGHETMAGKIQSDLESKRPAAVSDTTAADASETARMDGTYHMLYWLCVVIDTETSVLRKHPPVVCDEDSEIISCIPFTSPSSCDTPSPARKGIWDDYIIDTSHRKHQSHEFVTSWPSDATKAAATLAFSTPAKVVMFRQISRLQMSFWRRASTQSVEQHIRSGLAIVYHWNQIYGPLIDSLRASHAALPASIQSWYVLLAFPWYLAILLFVEMVQTVDMAGASDAQCRHDRARSGLFPRLRDRACADLTLLIAAIQSTAFTHPDHTFQYVRDSGANLLLTEPWSEILVHSITAVVTTELKLHDGYCSLFQWSELDESCKRIDKCLWALQQLQDRSPSAALAYAQMREMQGRRRRGQLVLQQIPLASPPLAREAALARQSGNAVVGASVESDSNGNGAASSSDRWMECDAISTLDGSILAHEEDPLQSALDTYFASSSGALSLPTPAVNPAPPADVQMLPLGTDQSADLGHLLQMLEQAHSSSHPISQNNKSLLSASMPAAFADPEQLSILETLAELTSRPVLELVSLGSDSTSSSSSSMETRFSFDSLSALAAPDDATASAACAAIAQPTDGMAASDTSCSADSDSDASDAHDAHTARKRQKLSHTVNSCFAPPLAMYPVPVASYTNLGLAPAMAAQEPKYTSMLLQPPPLHPRNHDDLYTDDDDDDLLRYRAAFAARFDASPASSASCS</sequence>
<keyword evidence="4" id="KW-1185">Reference proteome</keyword>
<organism evidence="3 4">
    <name type="scientific">Sporisorium reilianum (strain SRZ2)</name>
    <name type="common">Maize head smut fungus</name>
    <dbReference type="NCBI Taxonomy" id="999809"/>
    <lineage>
        <taxon>Eukaryota</taxon>
        <taxon>Fungi</taxon>
        <taxon>Dikarya</taxon>
        <taxon>Basidiomycota</taxon>
        <taxon>Ustilaginomycotina</taxon>
        <taxon>Ustilaginomycetes</taxon>
        <taxon>Ustilaginales</taxon>
        <taxon>Ustilaginaceae</taxon>
        <taxon>Sporisorium</taxon>
    </lineage>
</organism>
<dbReference type="SMART" id="SM00066">
    <property type="entry name" value="GAL4"/>
    <property type="match status" value="1"/>
</dbReference>
<dbReference type="VEuPathDB" id="FungiDB:sr14563"/>
<evidence type="ECO:0000313" key="4">
    <source>
        <dbReference type="Proteomes" id="UP000008867"/>
    </source>
</evidence>
<feature type="domain" description="Zn(2)-C6 fungal-type" evidence="2">
    <location>
        <begin position="13"/>
        <end position="67"/>
    </location>
</feature>
<feature type="compositionally biased region" description="Basic and acidic residues" evidence="1">
    <location>
        <begin position="396"/>
        <end position="414"/>
    </location>
</feature>
<dbReference type="AlphaFoldDB" id="E7A3A4"/>
<dbReference type="GO" id="GO:0008270">
    <property type="term" value="F:zinc ion binding"/>
    <property type="evidence" value="ECO:0007669"/>
    <property type="project" value="InterPro"/>
</dbReference>
<evidence type="ECO:0000259" key="2">
    <source>
        <dbReference type="SMART" id="SM00066"/>
    </source>
</evidence>
<dbReference type="CDD" id="cd00067">
    <property type="entry name" value="GAL4"/>
    <property type="match status" value="1"/>
</dbReference>
<dbReference type="SUPFAM" id="SSF57701">
    <property type="entry name" value="Zn2/Cys6 DNA-binding domain"/>
    <property type="match status" value="1"/>
</dbReference>
<protein>
    <submittedName>
        <fullName evidence="3">Related to regulatory protein alcR</fullName>
    </submittedName>
</protein>
<feature type="region of interest" description="Disordered" evidence="1">
    <location>
        <begin position="373"/>
        <end position="424"/>
    </location>
</feature>